<dbReference type="Proteomes" id="UP000014062">
    <property type="component" value="Chromosome"/>
</dbReference>
<dbReference type="EMBL" id="CM001889">
    <property type="protein sequence ID" value="EOY50201.1"/>
    <property type="molecule type" value="Genomic_DNA"/>
</dbReference>
<proteinExistence type="predicted"/>
<name>A0A7U9HEY5_STRLI</name>
<feature type="compositionally biased region" description="Polar residues" evidence="1">
    <location>
        <begin position="51"/>
        <end position="62"/>
    </location>
</feature>
<gene>
    <name evidence="2" type="ORF">SLI_5493</name>
</gene>
<feature type="region of interest" description="Disordered" evidence="1">
    <location>
        <begin position="1"/>
        <end position="62"/>
    </location>
</feature>
<protein>
    <submittedName>
        <fullName evidence="2">Uncharacterized protein</fullName>
    </submittedName>
</protein>
<dbReference type="AlphaFoldDB" id="A0A7U9HEY5"/>
<evidence type="ECO:0000313" key="3">
    <source>
        <dbReference type="Proteomes" id="UP000014062"/>
    </source>
</evidence>
<accession>A0A7U9HEY5</accession>
<evidence type="ECO:0000313" key="2">
    <source>
        <dbReference type="EMBL" id="EOY50201.1"/>
    </source>
</evidence>
<organism evidence="2 3">
    <name type="scientific">Streptomyces lividans 1326</name>
    <dbReference type="NCBI Taxonomy" id="1200984"/>
    <lineage>
        <taxon>Bacteria</taxon>
        <taxon>Bacillati</taxon>
        <taxon>Actinomycetota</taxon>
        <taxon>Actinomycetes</taxon>
        <taxon>Kitasatosporales</taxon>
        <taxon>Streptomycetaceae</taxon>
        <taxon>Streptomyces</taxon>
    </lineage>
</organism>
<evidence type="ECO:0000256" key="1">
    <source>
        <dbReference type="SAM" id="MobiDB-lite"/>
    </source>
</evidence>
<sequence length="62" mass="6984">MRSLQRFVDMPTGRQVKHRSAQLPLAARPSRSPVHAFAHHEGPDSLWESGPSWSLAHSSRLQ</sequence>
<reference evidence="3" key="1">
    <citation type="journal article" date="2013" name="Genome Biol. Evol.">
        <title>The genome sequence of Streptomyces lividans 66 reveals a novel tRNA-dependent peptide biosynthetic system within a metal-related genomic island.</title>
        <authorList>
            <person name="Cruz-Morales P."/>
            <person name="Vijgenboom E."/>
            <person name="Iruegas-Bocardo F."/>
            <person name="Girard G."/>
            <person name="Yanez-Guerra L.A."/>
            <person name="Ramos-Aboites H.E."/>
            <person name="Pernodet J.L."/>
            <person name="Anne J."/>
            <person name="van Wezel G.P."/>
            <person name="Barona-Gomez F."/>
        </authorList>
    </citation>
    <scope>NUCLEOTIDE SEQUENCE [LARGE SCALE GENOMIC DNA]</scope>
    <source>
        <strain evidence="3">1326</strain>
    </source>
</reference>